<proteinExistence type="predicted"/>
<evidence type="ECO:0000259" key="1">
    <source>
        <dbReference type="PROSITE" id="PS51186"/>
    </source>
</evidence>
<dbReference type="PROSITE" id="PS51186">
    <property type="entry name" value="GNAT"/>
    <property type="match status" value="1"/>
</dbReference>
<gene>
    <name evidence="2" type="ORF">SAMN05660642_02250</name>
</gene>
<dbReference type="InterPro" id="IPR000182">
    <property type="entry name" value="GNAT_dom"/>
</dbReference>
<dbReference type="OrthoDB" id="3570754at2"/>
<reference evidence="3" key="1">
    <citation type="submission" date="2016-10" db="EMBL/GenBank/DDBJ databases">
        <authorList>
            <person name="Varghese N."/>
            <person name="Submissions S."/>
        </authorList>
    </citation>
    <scope>NUCLEOTIDE SEQUENCE [LARGE SCALE GENOMIC DNA]</scope>
    <source>
        <strain evidence="3">DSM 45419</strain>
    </source>
</reference>
<dbReference type="RefSeq" id="WP_091217855.1">
    <property type="nucleotide sequence ID" value="NZ_FNHE01000005.1"/>
</dbReference>
<dbReference type="Proteomes" id="UP000198680">
    <property type="component" value="Unassembled WGS sequence"/>
</dbReference>
<keyword evidence="3" id="KW-1185">Reference proteome</keyword>
<sequence>MLEVAAADVAGFFAPERPGPLVQQHIAHTGVGVCRVDRWPAPRTVVAESAGNVALRGVPRDIDGLAGFVEAPPEWLPTLRAIDPGTAIWPRVIAVLPPTAETPPPVAAVRRLGAGDAPALAVLSPSLAWIGATWGGAAGLAASGWAWAAFDGDRPVSVACPFLVGRRFEDLGVVTEPGARGRGLSTACAAAVVADVRSRGRTPTWTTSPDNRASLAVAARLGFVRERDDVLYAVRTPIPPVD</sequence>
<dbReference type="InterPro" id="IPR027365">
    <property type="entry name" value="GNAT_acetyltra_YdfB-like"/>
</dbReference>
<evidence type="ECO:0000313" key="2">
    <source>
        <dbReference type="EMBL" id="SDM35120.1"/>
    </source>
</evidence>
<dbReference type="SUPFAM" id="SSF55729">
    <property type="entry name" value="Acyl-CoA N-acyltransferases (Nat)"/>
    <property type="match status" value="1"/>
</dbReference>
<name>A0A1G9SII3_9ACTN</name>
<protein>
    <submittedName>
        <fullName evidence="2">FR47-like protein</fullName>
    </submittedName>
</protein>
<dbReference type="EMBL" id="FNHE01000005">
    <property type="protein sequence ID" value="SDM35120.1"/>
    <property type="molecule type" value="Genomic_DNA"/>
</dbReference>
<dbReference type="Pfam" id="PF12746">
    <property type="entry name" value="GNAT_acetyltran"/>
    <property type="match status" value="1"/>
</dbReference>
<dbReference type="AlphaFoldDB" id="A0A1G9SII3"/>
<feature type="domain" description="N-acetyltransferase" evidence="1">
    <location>
        <begin position="107"/>
        <end position="242"/>
    </location>
</feature>
<evidence type="ECO:0000313" key="3">
    <source>
        <dbReference type="Proteomes" id="UP000198680"/>
    </source>
</evidence>
<accession>A0A1G9SII3</accession>
<dbReference type="Gene3D" id="3.40.630.30">
    <property type="match status" value="1"/>
</dbReference>
<dbReference type="STRING" id="1137991.SAMN05660642_02250"/>
<dbReference type="GO" id="GO:0016747">
    <property type="term" value="F:acyltransferase activity, transferring groups other than amino-acyl groups"/>
    <property type="evidence" value="ECO:0007669"/>
    <property type="project" value="InterPro"/>
</dbReference>
<organism evidence="2 3">
    <name type="scientific">Geodermatophilus siccatus</name>
    <dbReference type="NCBI Taxonomy" id="1137991"/>
    <lineage>
        <taxon>Bacteria</taxon>
        <taxon>Bacillati</taxon>
        <taxon>Actinomycetota</taxon>
        <taxon>Actinomycetes</taxon>
        <taxon>Geodermatophilales</taxon>
        <taxon>Geodermatophilaceae</taxon>
        <taxon>Geodermatophilus</taxon>
    </lineage>
</organism>
<dbReference type="InterPro" id="IPR016181">
    <property type="entry name" value="Acyl_CoA_acyltransferase"/>
</dbReference>